<proteinExistence type="predicted"/>
<keyword evidence="4" id="KW-1185">Reference proteome</keyword>
<dbReference type="Proteomes" id="UP001189429">
    <property type="component" value="Unassembled WGS sequence"/>
</dbReference>
<dbReference type="SUPFAM" id="SSF54236">
    <property type="entry name" value="Ubiquitin-like"/>
    <property type="match status" value="1"/>
</dbReference>
<sequence>ARPMDTVKVVKAMVELEIGVSKEDQKLLLGERQLPEDATLSEVGIDKDLELKLVVIKAADIVESEAEVPEDCVRVVVKCQITTGKFKEIKLDLLRTEATEVAKERALEKLKTWDENLEGLTGKDFGLFIPQEQMGYRDVGNGKQGLRPMTRKERLKDSATLEENGISRDGPPQDAPAVPPDGGRFEGSSR</sequence>
<evidence type="ECO:0000256" key="1">
    <source>
        <dbReference type="SAM" id="MobiDB-lite"/>
    </source>
</evidence>
<feature type="region of interest" description="Disordered" evidence="1">
    <location>
        <begin position="138"/>
        <end position="190"/>
    </location>
</feature>
<feature type="domain" description="Ubiquitin-like" evidence="2">
    <location>
        <begin position="1"/>
        <end position="60"/>
    </location>
</feature>
<comment type="caution">
    <text evidence="3">The sequence shown here is derived from an EMBL/GenBank/DDBJ whole genome shotgun (WGS) entry which is preliminary data.</text>
</comment>
<evidence type="ECO:0000313" key="4">
    <source>
        <dbReference type="Proteomes" id="UP001189429"/>
    </source>
</evidence>
<dbReference type="Pfam" id="PF00240">
    <property type="entry name" value="ubiquitin"/>
    <property type="match status" value="1"/>
</dbReference>
<dbReference type="PROSITE" id="PS50053">
    <property type="entry name" value="UBIQUITIN_2"/>
    <property type="match status" value="1"/>
</dbReference>
<name>A0ABN9W0A0_9DINO</name>
<dbReference type="InterPro" id="IPR000626">
    <property type="entry name" value="Ubiquitin-like_dom"/>
</dbReference>
<accession>A0ABN9W0A0</accession>
<evidence type="ECO:0000313" key="3">
    <source>
        <dbReference type="EMBL" id="CAK0878279.1"/>
    </source>
</evidence>
<organism evidence="3 4">
    <name type="scientific">Prorocentrum cordatum</name>
    <dbReference type="NCBI Taxonomy" id="2364126"/>
    <lineage>
        <taxon>Eukaryota</taxon>
        <taxon>Sar</taxon>
        <taxon>Alveolata</taxon>
        <taxon>Dinophyceae</taxon>
        <taxon>Prorocentrales</taxon>
        <taxon>Prorocentraceae</taxon>
        <taxon>Prorocentrum</taxon>
    </lineage>
</organism>
<feature type="non-terminal residue" evidence="3">
    <location>
        <position position="1"/>
    </location>
</feature>
<dbReference type="EMBL" id="CAUYUJ010017832">
    <property type="protein sequence ID" value="CAK0878279.1"/>
    <property type="molecule type" value="Genomic_DNA"/>
</dbReference>
<reference evidence="3" key="1">
    <citation type="submission" date="2023-10" db="EMBL/GenBank/DDBJ databases">
        <authorList>
            <person name="Chen Y."/>
            <person name="Shah S."/>
            <person name="Dougan E. K."/>
            <person name="Thang M."/>
            <person name="Chan C."/>
        </authorList>
    </citation>
    <scope>NUCLEOTIDE SEQUENCE [LARGE SCALE GENOMIC DNA]</scope>
</reference>
<evidence type="ECO:0000259" key="2">
    <source>
        <dbReference type="PROSITE" id="PS50053"/>
    </source>
</evidence>
<protein>
    <recommendedName>
        <fullName evidence="2">Ubiquitin-like domain-containing protein</fullName>
    </recommendedName>
</protein>
<gene>
    <name evidence="3" type="ORF">PCOR1329_LOCUS62093</name>
</gene>
<dbReference type="InterPro" id="IPR029071">
    <property type="entry name" value="Ubiquitin-like_domsf"/>
</dbReference>
<dbReference type="Gene3D" id="3.10.20.90">
    <property type="entry name" value="Phosphatidylinositol 3-kinase Catalytic Subunit, Chain A, domain 1"/>
    <property type="match status" value="1"/>
</dbReference>
<dbReference type="CDD" id="cd17039">
    <property type="entry name" value="Ubl_ubiquitin_like"/>
    <property type="match status" value="1"/>
</dbReference>
<feature type="compositionally biased region" description="Basic and acidic residues" evidence="1">
    <location>
        <begin position="150"/>
        <end position="159"/>
    </location>
</feature>